<evidence type="ECO:0000313" key="3">
    <source>
        <dbReference type="EMBL" id="ETO13716.1"/>
    </source>
</evidence>
<proteinExistence type="predicted"/>
<evidence type="ECO:0000256" key="2">
    <source>
        <dbReference type="SAM" id="Phobius"/>
    </source>
</evidence>
<organism evidence="3 4">
    <name type="scientific">Reticulomyxa filosa</name>
    <dbReference type="NCBI Taxonomy" id="46433"/>
    <lineage>
        <taxon>Eukaryota</taxon>
        <taxon>Sar</taxon>
        <taxon>Rhizaria</taxon>
        <taxon>Retaria</taxon>
        <taxon>Foraminifera</taxon>
        <taxon>Monothalamids</taxon>
        <taxon>Reticulomyxidae</taxon>
        <taxon>Reticulomyxa</taxon>
    </lineage>
</organism>
<accession>X6MJ70</accession>
<dbReference type="Proteomes" id="UP000023152">
    <property type="component" value="Unassembled WGS sequence"/>
</dbReference>
<gene>
    <name evidence="3" type="ORF">RFI_23653</name>
</gene>
<feature type="transmembrane region" description="Helical" evidence="2">
    <location>
        <begin position="18"/>
        <end position="36"/>
    </location>
</feature>
<protein>
    <submittedName>
        <fullName evidence="3">Uncharacterized protein</fullName>
    </submittedName>
</protein>
<keyword evidence="2" id="KW-1133">Transmembrane helix</keyword>
<sequence>MSTKAVKKSSVAMDQKVIFVYGFVFGAVQIGTRIIFEIKWTNSGNQRKNVKKDSHEANRVVSSNESTENNNQNKMNINYSATITIHTRDCSKQTNNYDNGTEHFGKSMSVSLSFFNYFEFFDTDVLLNLY</sequence>
<feature type="compositionally biased region" description="Low complexity" evidence="1">
    <location>
        <begin position="59"/>
        <end position="72"/>
    </location>
</feature>
<keyword evidence="4" id="KW-1185">Reference proteome</keyword>
<feature type="region of interest" description="Disordered" evidence="1">
    <location>
        <begin position="47"/>
        <end position="72"/>
    </location>
</feature>
<reference evidence="3 4" key="1">
    <citation type="journal article" date="2013" name="Curr. Biol.">
        <title>The Genome of the Foraminiferan Reticulomyxa filosa.</title>
        <authorList>
            <person name="Glockner G."/>
            <person name="Hulsmann N."/>
            <person name="Schleicher M."/>
            <person name="Noegel A.A."/>
            <person name="Eichinger L."/>
            <person name="Gallinger C."/>
            <person name="Pawlowski J."/>
            <person name="Sierra R."/>
            <person name="Euteneuer U."/>
            <person name="Pillet L."/>
            <person name="Moustafa A."/>
            <person name="Platzer M."/>
            <person name="Groth M."/>
            <person name="Szafranski K."/>
            <person name="Schliwa M."/>
        </authorList>
    </citation>
    <scope>NUCLEOTIDE SEQUENCE [LARGE SCALE GENOMIC DNA]</scope>
</reference>
<evidence type="ECO:0000256" key="1">
    <source>
        <dbReference type="SAM" id="MobiDB-lite"/>
    </source>
</evidence>
<comment type="caution">
    <text evidence="3">The sequence shown here is derived from an EMBL/GenBank/DDBJ whole genome shotgun (WGS) entry which is preliminary data.</text>
</comment>
<keyword evidence="2" id="KW-0472">Membrane</keyword>
<evidence type="ECO:0000313" key="4">
    <source>
        <dbReference type="Proteomes" id="UP000023152"/>
    </source>
</evidence>
<dbReference type="AlphaFoldDB" id="X6MJ70"/>
<name>X6MJ70_RETFI</name>
<dbReference type="EMBL" id="ASPP01020428">
    <property type="protein sequence ID" value="ETO13716.1"/>
    <property type="molecule type" value="Genomic_DNA"/>
</dbReference>
<keyword evidence="2" id="KW-0812">Transmembrane</keyword>